<protein>
    <recommendedName>
        <fullName evidence="4">DUF4149 domain-containing protein</fullName>
    </recommendedName>
</protein>
<reference evidence="2 3" key="1">
    <citation type="submission" date="2017-11" db="EMBL/GenBank/DDBJ databases">
        <title>Rhodohalobacter 15182 sp. nov., isolated from a salt lake.</title>
        <authorList>
            <person name="Han S."/>
        </authorList>
    </citation>
    <scope>NUCLEOTIDE SEQUENCE [LARGE SCALE GENOMIC DNA]</scope>
    <source>
        <strain evidence="2 3">15182</strain>
    </source>
</reference>
<evidence type="ECO:0000313" key="2">
    <source>
        <dbReference type="EMBL" id="PKD43153.1"/>
    </source>
</evidence>
<dbReference type="RefSeq" id="WP_101073627.1">
    <property type="nucleotide sequence ID" value="NZ_PISP01000003.1"/>
</dbReference>
<dbReference type="Proteomes" id="UP000233398">
    <property type="component" value="Unassembled WGS sequence"/>
</dbReference>
<comment type="caution">
    <text evidence="2">The sequence shown here is derived from an EMBL/GenBank/DDBJ whole genome shotgun (WGS) entry which is preliminary data.</text>
</comment>
<feature type="transmembrane region" description="Helical" evidence="1">
    <location>
        <begin position="82"/>
        <end position="98"/>
    </location>
</feature>
<evidence type="ECO:0008006" key="4">
    <source>
        <dbReference type="Google" id="ProtNLM"/>
    </source>
</evidence>
<keyword evidence="1" id="KW-0812">Transmembrane</keyword>
<keyword evidence="1" id="KW-0472">Membrane</keyword>
<feature type="transmembrane region" description="Helical" evidence="1">
    <location>
        <begin position="6"/>
        <end position="29"/>
    </location>
</feature>
<accession>A0A2N0VG48</accession>
<feature type="transmembrane region" description="Helical" evidence="1">
    <location>
        <begin position="119"/>
        <end position="138"/>
    </location>
</feature>
<evidence type="ECO:0000256" key="1">
    <source>
        <dbReference type="SAM" id="Phobius"/>
    </source>
</evidence>
<proteinExistence type="predicted"/>
<keyword evidence="1" id="KW-1133">Transmembrane helix</keyword>
<name>A0A2N0VG48_9BACT</name>
<evidence type="ECO:0000313" key="3">
    <source>
        <dbReference type="Proteomes" id="UP000233398"/>
    </source>
</evidence>
<sequence length="145" mass="16726">MENFSTQWFLAFYVSLGTLLISYGVFLLFKTDQMKEYLLSAAQDETPPASWKKYLKYLLLFTLPGLFLSFIPFSWIELLFSLWALLIIFVAGQLILVWPHTSKAIIANKDNLKRKIRFVAANMMSIGLILFLLCYVLLERSGTLV</sequence>
<keyword evidence="3" id="KW-1185">Reference proteome</keyword>
<dbReference type="AlphaFoldDB" id="A0A2N0VG48"/>
<dbReference type="EMBL" id="PISP01000003">
    <property type="protein sequence ID" value="PKD43153.1"/>
    <property type="molecule type" value="Genomic_DNA"/>
</dbReference>
<dbReference type="OrthoDB" id="1524597at2"/>
<organism evidence="2 3">
    <name type="scientific">Rhodohalobacter barkolensis</name>
    <dbReference type="NCBI Taxonomy" id="2053187"/>
    <lineage>
        <taxon>Bacteria</taxon>
        <taxon>Pseudomonadati</taxon>
        <taxon>Balneolota</taxon>
        <taxon>Balneolia</taxon>
        <taxon>Balneolales</taxon>
        <taxon>Balneolaceae</taxon>
        <taxon>Rhodohalobacter</taxon>
    </lineage>
</organism>
<feature type="transmembrane region" description="Helical" evidence="1">
    <location>
        <begin position="57"/>
        <end position="76"/>
    </location>
</feature>
<gene>
    <name evidence="2" type="ORF">CWD77_11040</name>
</gene>